<keyword evidence="9 12" id="KW-0472">Membrane</keyword>
<dbReference type="InterPro" id="IPR038377">
    <property type="entry name" value="Na/Glc_symporter_sf"/>
</dbReference>
<dbReference type="Gene3D" id="1.20.1730.10">
    <property type="entry name" value="Sodium/glucose cotransporter"/>
    <property type="match status" value="1"/>
</dbReference>
<feature type="transmembrane region" description="Helical" evidence="12">
    <location>
        <begin position="418"/>
        <end position="440"/>
    </location>
</feature>
<name>A0A146LAR5_LYGHE</name>
<evidence type="ECO:0000256" key="5">
    <source>
        <dbReference type="ARBA" id="ARBA00022692"/>
    </source>
</evidence>
<accession>A0A146LAR5</accession>
<evidence type="ECO:0000256" key="12">
    <source>
        <dbReference type="SAM" id="Phobius"/>
    </source>
</evidence>
<feature type="transmembrane region" description="Helical" evidence="12">
    <location>
        <begin position="512"/>
        <end position="530"/>
    </location>
</feature>
<feature type="transmembrane region" description="Helical" evidence="12">
    <location>
        <begin position="192"/>
        <end position="210"/>
    </location>
</feature>
<feature type="transmembrane region" description="Helical" evidence="12">
    <location>
        <begin position="162"/>
        <end position="180"/>
    </location>
</feature>
<gene>
    <name evidence="13" type="primary">SLC5A8_2</name>
    <name evidence="13" type="ORF">g.52980</name>
</gene>
<keyword evidence="6 12" id="KW-1133">Transmembrane helix</keyword>
<protein>
    <submittedName>
        <fullName evidence="13">Sodium-coupled monocarboxylate transporter 1</fullName>
    </submittedName>
</protein>
<keyword evidence="7" id="KW-0915">Sodium</keyword>
<feature type="transmembrane region" description="Helical" evidence="12">
    <location>
        <begin position="56"/>
        <end position="76"/>
    </location>
</feature>
<feature type="non-terminal residue" evidence="13">
    <location>
        <position position="584"/>
    </location>
</feature>
<evidence type="ECO:0000256" key="11">
    <source>
        <dbReference type="RuleBase" id="RU362091"/>
    </source>
</evidence>
<feature type="transmembrane region" description="Helical" evidence="12">
    <location>
        <begin position="282"/>
        <end position="305"/>
    </location>
</feature>
<keyword evidence="5 12" id="KW-0812">Transmembrane</keyword>
<evidence type="ECO:0000256" key="4">
    <source>
        <dbReference type="ARBA" id="ARBA00022475"/>
    </source>
</evidence>
<proteinExistence type="inferred from homology"/>
<feature type="transmembrane region" description="Helical" evidence="12">
    <location>
        <begin position="16"/>
        <end position="35"/>
    </location>
</feature>
<dbReference type="PROSITE" id="PS50283">
    <property type="entry name" value="NA_SOLUT_SYMP_3"/>
    <property type="match status" value="1"/>
</dbReference>
<evidence type="ECO:0000256" key="6">
    <source>
        <dbReference type="ARBA" id="ARBA00022989"/>
    </source>
</evidence>
<feature type="transmembrane region" description="Helical" evidence="12">
    <location>
        <begin position="88"/>
        <end position="112"/>
    </location>
</feature>
<dbReference type="NCBIfam" id="TIGR00813">
    <property type="entry name" value="sss"/>
    <property type="match status" value="1"/>
</dbReference>
<dbReference type="EMBL" id="GDHC01013211">
    <property type="protein sequence ID" value="JAQ05418.1"/>
    <property type="molecule type" value="Transcribed_RNA"/>
</dbReference>
<feature type="transmembrane region" description="Helical" evidence="12">
    <location>
        <begin position="388"/>
        <end position="406"/>
    </location>
</feature>
<comment type="subcellular location">
    <subcellularLocation>
        <location evidence="1">Cell membrane</location>
        <topology evidence="1">Multi-pass membrane protein</topology>
    </subcellularLocation>
</comment>
<dbReference type="CDD" id="cd11492">
    <property type="entry name" value="SLC5sbd_NIS-SMVT"/>
    <property type="match status" value="1"/>
</dbReference>
<keyword evidence="3" id="KW-0813">Transport</keyword>
<evidence type="ECO:0000313" key="13">
    <source>
        <dbReference type="EMBL" id="JAQ05418.1"/>
    </source>
</evidence>
<evidence type="ECO:0000256" key="2">
    <source>
        <dbReference type="ARBA" id="ARBA00006434"/>
    </source>
</evidence>
<sequence>MPGEPSLGLLFDWLEYTVFGITLAISVFVGVYYGFFKTRGQNTVEGYILGEKQISLLPMGTSLVASFISGIALLSLGSEVYFYGTQYFMSNVTFIFVGLINIIFFVPVLYKLQLVSVYEYLEERFDHRVRKAASLVYAFYLVTYIPIVIYAPALALNQVGKVNIHLITPIVCAVCIFYSSVGGLKAVVWTDLLQTSLMIGSMSAVLYFGFGATGGWTNTFNAAVEGGRWEWFNMDPSPTSRMTFWTATCGMMVHWVGETAVNPSFVQRLVALPTENQAKWSIVILTFGSICFRLLSGTVGLLAYAKYSGCDPLSTKAVEKQDQISPFFVLDVMGHVRGLPGLYMSGIFAAALSTMSGGLNTISATVYKDLMLPLYKIPPSDERASSMMKRLSLTFGIISVILIFLIEKLGNILDITNSLGGSSCGVLLSIFVLGLFVPFANTKGASWGGAAGSLIGLIVIAGYRYAQMTGHIVNPVKPLSVVDCPMNITTAYGSDGYKVSEDYIFPLFKLTFQFHSMLCFLTSLLVGMCVSRFTGGNKGKVLDPNLFSPYVHRFLKIKTGPVQNSKELKNGVDYASVPLKEINN</sequence>
<dbReference type="GO" id="GO:0005886">
    <property type="term" value="C:plasma membrane"/>
    <property type="evidence" value="ECO:0007669"/>
    <property type="project" value="UniProtKB-SubCell"/>
</dbReference>
<evidence type="ECO:0000256" key="10">
    <source>
        <dbReference type="ARBA" id="ARBA00023201"/>
    </source>
</evidence>
<keyword evidence="4" id="KW-1003">Cell membrane</keyword>
<feature type="transmembrane region" description="Helical" evidence="12">
    <location>
        <begin position="242"/>
        <end position="261"/>
    </location>
</feature>
<dbReference type="InterPro" id="IPR001734">
    <property type="entry name" value="Na/solute_symporter"/>
</dbReference>
<comment type="similarity">
    <text evidence="2 11">Belongs to the sodium:solute symporter (SSF) (TC 2.A.21) family.</text>
</comment>
<dbReference type="PANTHER" id="PTHR42985:SF21">
    <property type="entry name" value="SODIUM-DEPENDENT MULTIVITAMIN TRANSPORTER-LIKE PROTEIN"/>
    <property type="match status" value="1"/>
</dbReference>
<dbReference type="Pfam" id="PF00474">
    <property type="entry name" value="SSF"/>
    <property type="match status" value="1"/>
</dbReference>
<feature type="transmembrane region" description="Helical" evidence="12">
    <location>
        <begin position="447"/>
        <end position="466"/>
    </location>
</feature>
<reference evidence="13" key="1">
    <citation type="journal article" date="2016" name="Gigascience">
        <title>De novo construction of an expanded transcriptome assembly for the western tarnished plant bug, Lygus hesperus.</title>
        <authorList>
            <person name="Tassone E.E."/>
            <person name="Geib S.M."/>
            <person name="Hall B."/>
            <person name="Fabrick J.A."/>
            <person name="Brent C.S."/>
            <person name="Hull J.J."/>
        </authorList>
    </citation>
    <scope>NUCLEOTIDE SEQUENCE</scope>
</reference>
<keyword evidence="10" id="KW-0739">Sodium transport</keyword>
<evidence type="ECO:0000256" key="1">
    <source>
        <dbReference type="ARBA" id="ARBA00004651"/>
    </source>
</evidence>
<evidence type="ECO:0000256" key="3">
    <source>
        <dbReference type="ARBA" id="ARBA00022448"/>
    </source>
</evidence>
<dbReference type="PANTHER" id="PTHR42985">
    <property type="entry name" value="SODIUM-COUPLED MONOCARBOXYLATE TRANSPORTER"/>
    <property type="match status" value="1"/>
</dbReference>
<feature type="transmembrane region" description="Helical" evidence="12">
    <location>
        <begin position="133"/>
        <end position="156"/>
    </location>
</feature>
<dbReference type="InterPro" id="IPR051163">
    <property type="entry name" value="Sodium:Solute_Symporter_SSF"/>
</dbReference>
<dbReference type="AlphaFoldDB" id="A0A146LAR5"/>
<evidence type="ECO:0000256" key="7">
    <source>
        <dbReference type="ARBA" id="ARBA00023053"/>
    </source>
</evidence>
<evidence type="ECO:0000256" key="9">
    <source>
        <dbReference type="ARBA" id="ARBA00023136"/>
    </source>
</evidence>
<feature type="transmembrane region" description="Helical" evidence="12">
    <location>
        <begin position="342"/>
        <end position="367"/>
    </location>
</feature>
<keyword evidence="8" id="KW-0406">Ion transport</keyword>
<dbReference type="GO" id="GO:0015293">
    <property type="term" value="F:symporter activity"/>
    <property type="evidence" value="ECO:0007669"/>
    <property type="project" value="TreeGrafter"/>
</dbReference>
<evidence type="ECO:0000256" key="8">
    <source>
        <dbReference type="ARBA" id="ARBA00023065"/>
    </source>
</evidence>
<dbReference type="GO" id="GO:0006814">
    <property type="term" value="P:sodium ion transport"/>
    <property type="evidence" value="ECO:0007669"/>
    <property type="project" value="UniProtKB-KW"/>
</dbReference>
<organism evidence="13">
    <name type="scientific">Lygus hesperus</name>
    <name type="common">Western plant bug</name>
    <dbReference type="NCBI Taxonomy" id="30085"/>
    <lineage>
        <taxon>Eukaryota</taxon>
        <taxon>Metazoa</taxon>
        <taxon>Ecdysozoa</taxon>
        <taxon>Arthropoda</taxon>
        <taxon>Hexapoda</taxon>
        <taxon>Insecta</taxon>
        <taxon>Pterygota</taxon>
        <taxon>Neoptera</taxon>
        <taxon>Paraneoptera</taxon>
        <taxon>Hemiptera</taxon>
        <taxon>Heteroptera</taxon>
        <taxon>Panheteroptera</taxon>
        <taxon>Cimicomorpha</taxon>
        <taxon>Miridae</taxon>
        <taxon>Mirini</taxon>
        <taxon>Lygus</taxon>
    </lineage>
</organism>